<feature type="domain" description="PPM-type phosphatase" evidence="3">
    <location>
        <begin position="1"/>
        <end position="220"/>
    </location>
</feature>
<comment type="cofactor">
    <cofactor evidence="1">
        <name>Mn(2+)</name>
        <dbReference type="ChEBI" id="CHEBI:29035"/>
    </cofactor>
</comment>
<feature type="region of interest" description="Disordered" evidence="2">
    <location>
        <begin position="257"/>
        <end position="305"/>
    </location>
</feature>
<sequence>MRQLIPGSTNAPEDAYRGPIPLVREAFEQTGTCLGSTTLVLAVLDNSTRIHGKLHPMIAVISIGDCELLILRRLHGEHSALQPVFHTEMQRIDGHFQTPLQLARVDDRIDPDFHDDITIEVIEKGSAVHCVSAYEGDIVVMGSDGVFDNLFLDEVAELCNAVLQPGRQGPVPEGTLEQLARQIVEACHAKTHPNVLGAYPEAPIGRGGKVDDTSCVVAEVVEWTEAHKRRYMPRPPMFFWKEFLSCGSGCAADDDEDDLEEYDGGMRPHGMRSPRHVRYHEHSRTESRVDESSSSDDEPSACAVA</sequence>
<evidence type="ECO:0000256" key="1">
    <source>
        <dbReference type="RuleBase" id="RU366020"/>
    </source>
</evidence>
<dbReference type="PROSITE" id="PS51746">
    <property type="entry name" value="PPM_2"/>
    <property type="match status" value="1"/>
</dbReference>
<keyword evidence="1" id="KW-0460">Magnesium</keyword>
<dbReference type="EC" id="3.1.3.16" evidence="1"/>
<feature type="compositionally biased region" description="Basic residues" evidence="2">
    <location>
        <begin position="269"/>
        <end position="279"/>
    </location>
</feature>
<keyword evidence="1" id="KW-0464">Manganese</keyword>
<evidence type="ECO:0000313" key="4">
    <source>
        <dbReference type="EMBL" id="CAK0850954.1"/>
    </source>
</evidence>
<dbReference type="Proteomes" id="UP001189429">
    <property type="component" value="Unassembled WGS sequence"/>
</dbReference>
<comment type="similarity">
    <text evidence="1">Belongs to the PP2C family.</text>
</comment>
<reference evidence="4" key="1">
    <citation type="submission" date="2023-10" db="EMBL/GenBank/DDBJ databases">
        <authorList>
            <person name="Chen Y."/>
            <person name="Shah S."/>
            <person name="Dougan E. K."/>
            <person name="Thang M."/>
            <person name="Chan C."/>
        </authorList>
    </citation>
    <scope>NUCLEOTIDE SEQUENCE [LARGE SCALE GENOMIC DNA]</scope>
</reference>
<name>A0ABN9U0C4_9DINO</name>
<evidence type="ECO:0000256" key="2">
    <source>
        <dbReference type="SAM" id="MobiDB-lite"/>
    </source>
</evidence>
<comment type="cofactor">
    <cofactor evidence="1">
        <name>Mg(2+)</name>
        <dbReference type="ChEBI" id="CHEBI:18420"/>
    </cofactor>
</comment>
<dbReference type="InterPro" id="IPR039123">
    <property type="entry name" value="PPTC7"/>
</dbReference>
<gene>
    <name evidence="4" type="ORF">PCOR1329_LOCUS43231</name>
</gene>
<keyword evidence="1" id="KW-0378">Hydrolase</keyword>
<comment type="catalytic activity">
    <reaction evidence="1">
        <text>O-phospho-L-seryl-[protein] + H2O = L-seryl-[protein] + phosphate</text>
        <dbReference type="Rhea" id="RHEA:20629"/>
        <dbReference type="Rhea" id="RHEA-COMP:9863"/>
        <dbReference type="Rhea" id="RHEA-COMP:11604"/>
        <dbReference type="ChEBI" id="CHEBI:15377"/>
        <dbReference type="ChEBI" id="CHEBI:29999"/>
        <dbReference type="ChEBI" id="CHEBI:43474"/>
        <dbReference type="ChEBI" id="CHEBI:83421"/>
        <dbReference type="EC" id="3.1.3.16"/>
    </reaction>
</comment>
<evidence type="ECO:0000313" key="5">
    <source>
        <dbReference type="Proteomes" id="UP001189429"/>
    </source>
</evidence>
<comment type="caution">
    <text evidence="4">The sequence shown here is derived from an EMBL/GenBank/DDBJ whole genome shotgun (WGS) entry which is preliminary data.</text>
</comment>
<dbReference type="PANTHER" id="PTHR12320">
    <property type="entry name" value="PROTEIN PHOSPHATASE 2C"/>
    <property type="match status" value="1"/>
</dbReference>
<dbReference type="SUPFAM" id="SSF81606">
    <property type="entry name" value="PP2C-like"/>
    <property type="match status" value="1"/>
</dbReference>
<dbReference type="EMBL" id="CAUYUJ010015193">
    <property type="protein sequence ID" value="CAK0850954.1"/>
    <property type="molecule type" value="Genomic_DNA"/>
</dbReference>
<feature type="compositionally biased region" description="Basic and acidic residues" evidence="2">
    <location>
        <begin position="280"/>
        <end position="291"/>
    </location>
</feature>
<evidence type="ECO:0000259" key="3">
    <source>
        <dbReference type="PROSITE" id="PS51746"/>
    </source>
</evidence>
<accession>A0ABN9U0C4</accession>
<dbReference type="InterPro" id="IPR036457">
    <property type="entry name" value="PPM-type-like_dom_sf"/>
</dbReference>
<dbReference type="InterPro" id="IPR001932">
    <property type="entry name" value="PPM-type_phosphatase-like_dom"/>
</dbReference>
<keyword evidence="1" id="KW-0904">Protein phosphatase</keyword>
<keyword evidence="5" id="KW-1185">Reference proteome</keyword>
<organism evidence="4 5">
    <name type="scientific">Prorocentrum cordatum</name>
    <dbReference type="NCBI Taxonomy" id="2364126"/>
    <lineage>
        <taxon>Eukaryota</taxon>
        <taxon>Sar</taxon>
        <taxon>Alveolata</taxon>
        <taxon>Dinophyceae</taxon>
        <taxon>Prorocentrales</taxon>
        <taxon>Prorocentraceae</taxon>
        <taxon>Prorocentrum</taxon>
    </lineage>
</organism>
<keyword evidence="1" id="KW-0479">Metal-binding</keyword>
<dbReference type="Gene3D" id="3.60.40.10">
    <property type="entry name" value="PPM-type phosphatase domain"/>
    <property type="match status" value="1"/>
</dbReference>
<dbReference type="PANTHER" id="PTHR12320:SF1">
    <property type="entry name" value="PROTEIN PHOSPHATASE PTC7 HOMOLOG"/>
    <property type="match status" value="1"/>
</dbReference>
<proteinExistence type="inferred from homology"/>
<protein>
    <recommendedName>
        <fullName evidence="1">Protein phosphatase</fullName>
        <ecNumber evidence="1">3.1.3.16</ecNumber>
    </recommendedName>
</protein>
<comment type="catalytic activity">
    <reaction evidence="1">
        <text>O-phospho-L-threonyl-[protein] + H2O = L-threonyl-[protein] + phosphate</text>
        <dbReference type="Rhea" id="RHEA:47004"/>
        <dbReference type="Rhea" id="RHEA-COMP:11060"/>
        <dbReference type="Rhea" id="RHEA-COMP:11605"/>
        <dbReference type="ChEBI" id="CHEBI:15377"/>
        <dbReference type="ChEBI" id="CHEBI:30013"/>
        <dbReference type="ChEBI" id="CHEBI:43474"/>
        <dbReference type="ChEBI" id="CHEBI:61977"/>
        <dbReference type="EC" id="3.1.3.16"/>
    </reaction>
</comment>